<dbReference type="PANTHER" id="PTHR45826:SF2">
    <property type="entry name" value="AMINO ACID TRANSPORTER"/>
    <property type="match status" value="1"/>
</dbReference>
<proteinExistence type="predicted"/>
<dbReference type="EMBL" id="JANJYI010000005">
    <property type="protein sequence ID" value="KAK2648748.1"/>
    <property type="molecule type" value="Genomic_DNA"/>
</dbReference>
<reference evidence="5" key="1">
    <citation type="journal article" date="2023" name="Plant J.">
        <title>Genome sequences and population genomics provide insights into the demographic history, inbreeding, and mutation load of two 'living fossil' tree species of Dipteronia.</title>
        <authorList>
            <person name="Feng Y."/>
            <person name="Comes H.P."/>
            <person name="Chen J."/>
            <person name="Zhu S."/>
            <person name="Lu R."/>
            <person name="Zhang X."/>
            <person name="Li P."/>
            <person name="Qiu J."/>
            <person name="Olsen K.M."/>
            <person name="Qiu Y."/>
        </authorList>
    </citation>
    <scope>NUCLEOTIDE SEQUENCE</scope>
    <source>
        <strain evidence="5">KIB01</strain>
    </source>
</reference>
<evidence type="ECO:0000313" key="5">
    <source>
        <dbReference type="EMBL" id="KAK2648748.1"/>
    </source>
</evidence>
<dbReference type="InterPro" id="IPR044566">
    <property type="entry name" value="RMV1-like"/>
</dbReference>
<evidence type="ECO:0000256" key="3">
    <source>
        <dbReference type="ARBA" id="ARBA00022475"/>
    </source>
</evidence>
<gene>
    <name evidence="5" type="ORF">Ddye_016237</name>
</gene>
<feature type="transmembrane region" description="Helical" evidence="4">
    <location>
        <begin position="27"/>
        <end position="53"/>
    </location>
</feature>
<comment type="subcellular location">
    <subcellularLocation>
        <location evidence="1">Cell membrane</location>
        <topology evidence="1">Multi-pass membrane protein</topology>
    </subcellularLocation>
</comment>
<keyword evidence="3" id="KW-1003">Cell membrane</keyword>
<accession>A0AAD9U712</accession>
<comment type="caution">
    <text evidence="5">The sequence shown here is derived from an EMBL/GenBank/DDBJ whole genome shotgun (WGS) entry which is preliminary data.</text>
</comment>
<dbReference type="AlphaFoldDB" id="A0AAD9U712"/>
<keyword evidence="2" id="KW-0813">Transport</keyword>
<protein>
    <submittedName>
        <fullName evidence="5">Uncharacterized protein</fullName>
    </submittedName>
</protein>
<keyword evidence="4" id="KW-0472">Membrane</keyword>
<feature type="transmembrane region" description="Helical" evidence="4">
    <location>
        <begin position="59"/>
        <end position="76"/>
    </location>
</feature>
<organism evidence="5 6">
    <name type="scientific">Dipteronia dyeriana</name>
    <dbReference type="NCBI Taxonomy" id="168575"/>
    <lineage>
        <taxon>Eukaryota</taxon>
        <taxon>Viridiplantae</taxon>
        <taxon>Streptophyta</taxon>
        <taxon>Embryophyta</taxon>
        <taxon>Tracheophyta</taxon>
        <taxon>Spermatophyta</taxon>
        <taxon>Magnoliopsida</taxon>
        <taxon>eudicotyledons</taxon>
        <taxon>Gunneridae</taxon>
        <taxon>Pentapetalae</taxon>
        <taxon>rosids</taxon>
        <taxon>malvids</taxon>
        <taxon>Sapindales</taxon>
        <taxon>Sapindaceae</taxon>
        <taxon>Hippocastanoideae</taxon>
        <taxon>Acereae</taxon>
        <taxon>Dipteronia</taxon>
    </lineage>
</organism>
<keyword evidence="4" id="KW-1133">Transmembrane helix</keyword>
<dbReference type="GO" id="GO:0005886">
    <property type="term" value="C:plasma membrane"/>
    <property type="evidence" value="ECO:0007669"/>
    <property type="project" value="UniProtKB-SubCell"/>
</dbReference>
<dbReference type="Proteomes" id="UP001280121">
    <property type="component" value="Unassembled WGS sequence"/>
</dbReference>
<keyword evidence="6" id="KW-1185">Reference proteome</keyword>
<evidence type="ECO:0000256" key="2">
    <source>
        <dbReference type="ARBA" id="ARBA00022448"/>
    </source>
</evidence>
<evidence type="ECO:0000313" key="6">
    <source>
        <dbReference type="Proteomes" id="UP001280121"/>
    </source>
</evidence>
<evidence type="ECO:0000256" key="1">
    <source>
        <dbReference type="ARBA" id="ARBA00004651"/>
    </source>
</evidence>
<name>A0AAD9U712_9ROSI</name>
<dbReference type="PANTHER" id="PTHR45826">
    <property type="entry name" value="POLYAMINE TRANSPORTER PUT1"/>
    <property type="match status" value="1"/>
</dbReference>
<evidence type="ECO:0000256" key="4">
    <source>
        <dbReference type="SAM" id="Phobius"/>
    </source>
</evidence>
<dbReference type="GO" id="GO:0022857">
    <property type="term" value="F:transmembrane transporter activity"/>
    <property type="evidence" value="ECO:0007669"/>
    <property type="project" value="InterPro"/>
</dbReference>
<keyword evidence="4" id="KW-0812">Transmembrane</keyword>
<sequence>MSCFGLILEFIAFVRLRMKYPTVSRPYKIPIGTVGAIVMCIPPTILICVVLTLSSLKNAVVSIVALVIGLVMQSYLKHVENKRWLKFSTNADLPDLH</sequence>